<evidence type="ECO:0000313" key="1">
    <source>
        <dbReference type="EMBL" id="KAG8442124.1"/>
    </source>
</evidence>
<dbReference type="Proteomes" id="UP000812440">
    <property type="component" value="Chromosome 6"/>
</dbReference>
<gene>
    <name evidence="1" type="ORF">GDO86_011064</name>
</gene>
<reference evidence="1" key="1">
    <citation type="thesis" date="2020" institute="ProQuest LLC" country="789 East Eisenhower Parkway, Ann Arbor, MI, USA">
        <title>Comparative Genomics and Chromosome Evolution.</title>
        <authorList>
            <person name="Mudd A.B."/>
        </authorList>
    </citation>
    <scope>NUCLEOTIDE SEQUENCE</scope>
    <source>
        <strain evidence="1">Female2</strain>
        <tissue evidence="1">Blood</tissue>
    </source>
</reference>
<keyword evidence="2" id="KW-1185">Reference proteome</keyword>
<sequence>MELLDVHVFGLLSTGSNYCIYRVLHMYHSVLYLISLLKTADLGPIQRKGVTSDMEDAHTHLCTSLKKEQEESYYYNHGCIEPLFPEGLDLYSPL</sequence>
<accession>A0A8T2JF38</accession>
<organism evidence="1 2">
    <name type="scientific">Hymenochirus boettgeri</name>
    <name type="common">Congo dwarf clawed frog</name>
    <dbReference type="NCBI Taxonomy" id="247094"/>
    <lineage>
        <taxon>Eukaryota</taxon>
        <taxon>Metazoa</taxon>
        <taxon>Chordata</taxon>
        <taxon>Craniata</taxon>
        <taxon>Vertebrata</taxon>
        <taxon>Euteleostomi</taxon>
        <taxon>Amphibia</taxon>
        <taxon>Batrachia</taxon>
        <taxon>Anura</taxon>
        <taxon>Pipoidea</taxon>
        <taxon>Pipidae</taxon>
        <taxon>Pipinae</taxon>
        <taxon>Hymenochirus</taxon>
    </lineage>
</organism>
<dbReference type="AlphaFoldDB" id="A0A8T2JF38"/>
<proteinExistence type="predicted"/>
<name>A0A8T2JF38_9PIPI</name>
<evidence type="ECO:0000313" key="2">
    <source>
        <dbReference type="Proteomes" id="UP000812440"/>
    </source>
</evidence>
<dbReference type="EMBL" id="JAACNH010000005">
    <property type="protein sequence ID" value="KAG8442124.1"/>
    <property type="molecule type" value="Genomic_DNA"/>
</dbReference>
<protein>
    <submittedName>
        <fullName evidence="1">Uncharacterized protein</fullName>
    </submittedName>
</protein>
<comment type="caution">
    <text evidence="1">The sequence shown here is derived from an EMBL/GenBank/DDBJ whole genome shotgun (WGS) entry which is preliminary data.</text>
</comment>